<gene>
    <name evidence="2" type="ORF">HK413_12935</name>
</gene>
<dbReference type="SUPFAM" id="SSF52096">
    <property type="entry name" value="ClpP/crotonase"/>
    <property type="match status" value="1"/>
</dbReference>
<dbReference type="InterPro" id="IPR029045">
    <property type="entry name" value="ClpP/crotonase-like_dom_sf"/>
</dbReference>
<dbReference type="Gene3D" id="3.90.226.10">
    <property type="entry name" value="2-enoyl-CoA Hydratase, Chain A, domain 1"/>
    <property type="match status" value="1"/>
</dbReference>
<dbReference type="InterPro" id="IPR005151">
    <property type="entry name" value="Tail-specific_protease"/>
</dbReference>
<protein>
    <recommendedName>
        <fullName evidence="1">Tail specific protease domain-containing protein</fullName>
    </recommendedName>
</protein>
<comment type="caution">
    <text evidence="2">The sequence shown here is derived from an EMBL/GenBank/DDBJ whole genome shotgun (WGS) entry which is preliminary data.</text>
</comment>
<accession>A0ABX1W3P9</accession>
<dbReference type="Proteomes" id="UP000566071">
    <property type="component" value="Unassembled WGS sequence"/>
</dbReference>
<name>A0ABX1W3P9_9SPHI</name>
<sequence length="163" mass="17683">MNDFKHLAEKTEKGEVSIDKLERVSRSLNRQIAYNEIRWLRGGGFEGSVYLLVDGGTYSAAALVAAAVKSQSDCVIIGEETGGGAMGCDGGAFATITLPVTRLELHIPLLWIYAVDKDHNYGYGVTPDIVITTEDKEKYFSQGLNPTIEALKTTIIAADKKAQ</sequence>
<dbReference type="Pfam" id="PF03572">
    <property type="entry name" value="Peptidase_S41"/>
    <property type="match status" value="1"/>
</dbReference>
<organism evidence="2 3">
    <name type="scientific">Mucilaginibacter humi</name>
    <dbReference type="NCBI Taxonomy" id="2732510"/>
    <lineage>
        <taxon>Bacteria</taxon>
        <taxon>Pseudomonadati</taxon>
        <taxon>Bacteroidota</taxon>
        <taxon>Sphingobacteriia</taxon>
        <taxon>Sphingobacteriales</taxon>
        <taxon>Sphingobacteriaceae</taxon>
        <taxon>Mucilaginibacter</taxon>
    </lineage>
</organism>
<evidence type="ECO:0000259" key="1">
    <source>
        <dbReference type="Pfam" id="PF03572"/>
    </source>
</evidence>
<dbReference type="RefSeq" id="WP_175270408.1">
    <property type="nucleotide sequence ID" value="NZ_JABFCR010000066.1"/>
</dbReference>
<dbReference type="EMBL" id="JABFCR010000066">
    <property type="protein sequence ID" value="NNU34735.1"/>
    <property type="molecule type" value="Genomic_DNA"/>
</dbReference>
<evidence type="ECO:0000313" key="2">
    <source>
        <dbReference type="EMBL" id="NNU34735.1"/>
    </source>
</evidence>
<proteinExistence type="predicted"/>
<reference evidence="2 3" key="1">
    <citation type="submission" date="2020-05" db="EMBL/GenBank/DDBJ databases">
        <authorList>
            <person name="Khan S.A."/>
            <person name="Jeon C.O."/>
            <person name="Chun B.H."/>
        </authorList>
    </citation>
    <scope>NUCLEOTIDE SEQUENCE [LARGE SCALE GENOMIC DNA]</scope>
    <source>
        <strain evidence="2 3">S1162</strain>
    </source>
</reference>
<feature type="domain" description="Tail specific protease" evidence="1">
    <location>
        <begin position="43"/>
        <end position="130"/>
    </location>
</feature>
<keyword evidence="3" id="KW-1185">Reference proteome</keyword>
<evidence type="ECO:0000313" key="3">
    <source>
        <dbReference type="Proteomes" id="UP000566071"/>
    </source>
</evidence>